<comment type="caution">
    <text evidence="1">The sequence shown here is derived from an EMBL/GenBank/DDBJ whole genome shotgun (WGS) entry which is preliminary data.</text>
</comment>
<keyword evidence="2" id="KW-1185">Reference proteome</keyword>
<accession>A0ABQ5U0C0</accession>
<evidence type="ECO:0000313" key="1">
    <source>
        <dbReference type="EMBL" id="GLQ05599.1"/>
    </source>
</evidence>
<organism evidence="1 2">
    <name type="scientific">Sneathiella chinensis</name>
    <dbReference type="NCBI Taxonomy" id="349750"/>
    <lineage>
        <taxon>Bacteria</taxon>
        <taxon>Pseudomonadati</taxon>
        <taxon>Pseudomonadota</taxon>
        <taxon>Alphaproteobacteria</taxon>
        <taxon>Sneathiellales</taxon>
        <taxon>Sneathiellaceae</taxon>
        <taxon>Sneathiella</taxon>
    </lineage>
</organism>
<gene>
    <name evidence="1" type="ORF">GCM10007924_08200</name>
</gene>
<sequence length="117" mass="13560">MGFLITREEWRPNGSITRLRERTPETRYIHYIPETVSGHSQGHKKRSTRKVLIGQARPGYGYTDKQNNNKDRKFLMRPNNDPRPAIPSEFCTLTTNCEATTGTPRAARKFILHSFKN</sequence>
<proteinExistence type="predicted"/>
<reference evidence="1" key="1">
    <citation type="journal article" date="2014" name="Int. J. Syst. Evol. Microbiol.">
        <title>Complete genome of a new Firmicutes species belonging to the dominant human colonic microbiota ('Ruminococcus bicirculans') reveals two chromosomes and a selective capacity to utilize plant glucans.</title>
        <authorList>
            <consortium name="NISC Comparative Sequencing Program"/>
            <person name="Wegmann U."/>
            <person name="Louis P."/>
            <person name="Goesmann A."/>
            <person name="Henrissat B."/>
            <person name="Duncan S.H."/>
            <person name="Flint H.J."/>
        </authorList>
    </citation>
    <scope>NUCLEOTIDE SEQUENCE</scope>
    <source>
        <strain evidence="1">NBRC 103408</strain>
    </source>
</reference>
<dbReference type="Proteomes" id="UP001161409">
    <property type="component" value="Unassembled WGS sequence"/>
</dbReference>
<protein>
    <submittedName>
        <fullName evidence="1">Uncharacterized protein</fullName>
    </submittedName>
</protein>
<name>A0ABQ5U0C0_9PROT</name>
<dbReference type="EMBL" id="BSNF01000001">
    <property type="protein sequence ID" value="GLQ05599.1"/>
    <property type="molecule type" value="Genomic_DNA"/>
</dbReference>
<evidence type="ECO:0000313" key="2">
    <source>
        <dbReference type="Proteomes" id="UP001161409"/>
    </source>
</evidence>
<reference evidence="1" key="2">
    <citation type="submission" date="2023-01" db="EMBL/GenBank/DDBJ databases">
        <title>Draft genome sequence of Sneathiella chinensis strain NBRC 103408.</title>
        <authorList>
            <person name="Sun Q."/>
            <person name="Mori K."/>
        </authorList>
    </citation>
    <scope>NUCLEOTIDE SEQUENCE</scope>
    <source>
        <strain evidence="1">NBRC 103408</strain>
    </source>
</reference>